<proteinExistence type="predicted"/>
<organism evidence="2 3">
    <name type="scientific">Punica granatum</name>
    <name type="common">Pomegranate</name>
    <dbReference type="NCBI Taxonomy" id="22663"/>
    <lineage>
        <taxon>Eukaryota</taxon>
        <taxon>Viridiplantae</taxon>
        <taxon>Streptophyta</taxon>
        <taxon>Embryophyta</taxon>
        <taxon>Tracheophyta</taxon>
        <taxon>Spermatophyta</taxon>
        <taxon>Magnoliopsida</taxon>
        <taxon>eudicotyledons</taxon>
        <taxon>Gunneridae</taxon>
        <taxon>Pentapetalae</taxon>
        <taxon>rosids</taxon>
        <taxon>malvids</taxon>
        <taxon>Myrtales</taxon>
        <taxon>Lythraceae</taxon>
        <taxon>Punica</taxon>
    </lineage>
</organism>
<evidence type="ECO:0000256" key="1">
    <source>
        <dbReference type="SAM" id="MobiDB-lite"/>
    </source>
</evidence>
<dbReference type="InterPro" id="IPR042197">
    <property type="entry name" value="Apaf_helical"/>
</dbReference>
<dbReference type="PANTHER" id="PTHR11017:SF570">
    <property type="entry name" value="DISEASE RESISTANCE PROTEIN (TIR-NBS CLASS)-RELATED"/>
    <property type="match status" value="1"/>
</dbReference>
<evidence type="ECO:0000313" key="2">
    <source>
        <dbReference type="EMBL" id="PKI60513.1"/>
    </source>
</evidence>
<keyword evidence="3" id="KW-1185">Reference proteome</keyword>
<dbReference type="Gene3D" id="1.10.8.430">
    <property type="entry name" value="Helical domain of apoptotic protease-activating factors"/>
    <property type="match status" value="1"/>
</dbReference>
<dbReference type="InterPro" id="IPR035897">
    <property type="entry name" value="Toll_tir_struct_dom_sf"/>
</dbReference>
<feature type="compositionally biased region" description="Basic and acidic residues" evidence="1">
    <location>
        <begin position="46"/>
        <end position="60"/>
    </location>
</feature>
<dbReference type="Gene3D" id="3.80.10.10">
    <property type="entry name" value="Ribonuclease Inhibitor"/>
    <property type="match status" value="2"/>
</dbReference>
<dbReference type="PRINTS" id="PR00364">
    <property type="entry name" value="DISEASERSIST"/>
</dbReference>
<dbReference type="AlphaFoldDB" id="A0A2I0JXD5"/>
<evidence type="ECO:0000313" key="3">
    <source>
        <dbReference type="Proteomes" id="UP000233551"/>
    </source>
</evidence>
<dbReference type="PANTHER" id="PTHR11017">
    <property type="entry name" value="LEUCINE-RICH REPEAT-CONTAINING PROTEIN"/>
    <property type="match status" value="1"/>
</dbReference>
<dbReference type="SUPFAM" id="SSF52058">
    <property type="entry name" value="L domain-like"/>
    <property type="match status" value="1"/>
</dbReference>
<protein>
    <recommendedName>
        <fullName evidence="4">TIR domain-containing protein</fullName>
    </recommendedName>
</protein>
<sequence>MEGKSSSDSIWADATSDVDEEQSHKTEKSQLTDELSMGGKTPSDPIWDHATFDVDKEQSHKTKKPRSTPFIRGSNEVVFSYAERQSSKDLASYLSLTLETAGIINYGHDGLIASVEEIYQPIYIPVICEDYLSTPDCLTELRYLLNAWKLKPDNVILPIFHGLKPSDTFKRATTIIEKCCLEPPIREACIEALKEVAKMSGWVVTDPWFNLTELIGELDTFGPGSRIIVTSRYEKHLPRVDQTFEVPELCRWEVQLLFSSYTDADFPPFNELAAEIVSVVGGLPLVVEVIGSVLFGKGVAVWTETLQKLKLIHYKGVQEKLMISYEALDAPQKQMFLDIACSVNGEDLRIASYMWHEFSTSHLSGGSEYRHLLSLVKIGDDNELWMHDELRELGRQLLACQCGDTDFPMEIKPQTTWRDYGMFEGVKEFPSTIVRLERLEEIHASYCRNLTKFIPSDSDNVAFGSLMSLKTLRLGFSRISELPENFRALPRLETLDLLQCNMLRKLPVLPSSITSLRYTCKGMERPRLFWLDNLKEVLLADTDTEKLICRETDSREPTFWPDGGLPTQERNFFNGFSLIGCPKVRIVEFRLPWVTKIYFPISSRLRHSLKKVVLSCVNLQYVPAFPPTLVSLTFQYCWSLKSACVHGLKALEELYLDHSAIIEILDLHELEALVILKLSHCRMEHLKGLQELTSLRSLTVSHCDHLSEFPDLSKLKALVELHLDNSAISQISGLSNLQALEILKKSTGRLKDVHSLMSLCLRIAQQLAPGFLAEAPDSPKLKCE</sequence>
<reference evidence="2 3" key="1">
    <citation type="submission" date="2017-11" db="EMBL/GenBank/DDBJ databases">
        <title>De-novo sequencing of pomegranate (Punica granatum L.) genome.</title>
        <authorList>
            <person name="Akparov Z."/>
            <person name="Amiraslanov A."/>
            <person name="Hajiyeva S."/>
            <person name="Abbasov M."/>
            <person name="Kaur K."/>
            <person name="Hamwieh A."/>
            <person name="Solovyev V."/>
            <person name="Salamov A."/>
            <person name="Braich B."/>
            <person name="Kosarev P."/>
            <person name="Mahmoud A."/>
            <person name="Hajiyev E."/>
            <person name="Babayeva S."/>
            <person name="Izzatullayeva V."/>
            <person name="Mammadov A."/>
            <person name="Mammadov A."/>
            <person name="Sharifova S."/>
            <person name="Ojaghi J."/>
            <person name="Eynullazada K."/>
            <person name="Bayramov B."/>
            <person name="Abdulazimova A."/>
            <person name="Shahmuradov I."/>
        </authorList>
    </citation>
    <scope>NUCLEOTIDE SEQUENCE [LARGE SCALE GENOMIC DNA]</scope>
    <source>
        <strain evidence="3">cv. AG2017</strain>
        <tissue evidence="2">Leaf</tissue>
    </source>
</reference>
<comment type="caution">
    <text evidence="2">The sequence shown here is derived from an EMBL/GenBank/DDBJ whole genome shotgun (WGS) entry which is preliminary data.</text>
</comment>
<dbReference type="EMBL" id="PGOL01001147">
    <property type="protein sequence ID" value="PKI60513.1"/>
    <property type="molecule type" value="Genomic_DNA"/>
</dbReference>
<dbReference type="SUPFAM" id="SSF52540">
    <property type="entry name" value="P-loop containing nucleoside triphosphate hydrolases"/>
    <property type="match status" value="1"/>
</dbReference>
<dbReference type="Gene3D" id="3.40.50.10140">
    <property type="entry name" value="Toll/interleukin-1 receptor homology (TIR) domain"/>
    <property type="match status" value="1"/>
</dbReference>
<name>A0A2I0JXD5_PUNGR</name>
<dbReference type="InterPro" id="IPR044974">
    <property type="entry name" value="Disease_R_plants"/>
</dbReference>
<dbReference type="GO" id="GO:0006952">
    <property type="term" value="P:defense response"/>
    <property type="evidence" value="ECO:0007669"/>
    <property type="project" value="InterPro"/>
</dbReference>
<feature type="compositionally biased region" description="Basic and acidic residues" evidence="1">
    <location>
        <begin position="21"/>
        <end position="31"/>
    </location>
</feature>
<dbReference type="Proteomes" id="UP000233551">
    <property type="component" value="Unassembled WGS sequence"/>
</dbReference>
<feature type="region of interest" description="Disordered" evidence="1">
    <location>
        <begin position="1"/>
        <end position="69"/>
    </location>
</feature>
<dbReference type="InterPro" id="IPR032675">
    <property type="entry name" value="LRR_dom_sf"/>
</dbReference>
<dbReference type="SUPFAM" id="SSF52200">
    <property type="entry name" value="Toll/Interleukin receptor TIR domain"/>
    <property type="match status" value="1"/>
</dbReference>
<dbReference type="InterPro" id="IPR027417">
    <property type="entry name" value="P-loop_NTPase"/>
</dbReference>
<gene>
    <name evidence="2" type="ORF">CRG98_019091</name>
</gene>
<evidence type="ECO:0008006" key="4">
    <source>
        <dbReference type="Google" id="ProtNLM"/>
    </source>
</evidence>
<accession>A0A2I0JXD5</accession>